<dbReference type="SUPFAM" id="SSF69618">
    <property type="entry name" value="HemD-like"/>
    <property type="match status" value="1"/>
</dbReference>
<proteinExistence type="predicted"/>
<name>A0A0B6ALR8_PRIM2</name>
<evidence type="ECO:0000259" key="1">
    <source>
        <dbReference type="Pfam" id="PF02602"/>
    </source>
</evidence>
<accession>A0A0B6ALR8</accession>
<dbReference type="InterPro" id="IPR003754">
    <property type="entry name" value="4pyrrol_synth_uPrphyn_synth"/>
</dbReference>
<dbReference type="GO" id="GO:0006780">
    <property type="term" value="P:uroporphyrinogen III biosynthetic process"/>
    <property type="evidence" value="ECO:0007669"/>
    <property type="project" value="InterPro"/>
</dbReference>
<reference evidence="2 3" key="1">
    <citation type="journal article" date="2015" name="Genome Announc.">
        <title>Complete genome sequences for 35 biothreat assay-relevant bacillus species.</title>
        <authorList>
            <person name="Johnson S.L."/>
            <person name="Daligault H.E."/>
            <person name="Davenport K.W."/>
            <person name="Jaissle J."/>
            <person name="Frey K.G."/>
            <person name="Ladner J.T."/>
            <person name="Broomall S.M."/>
            <person name="Bishop-Lilly K.A."/>
            <person name="Bruce D.C."/>
            <person name="Gibbons H.S."/>
            <person name="Coyne S.R."/>
            <person name="Lo C.C."/>
            <person name="Meincke L."/>
            <person name="Munk A.C."/>
            <person name="Koroleva G.I."/>
            <person name="Rosenzweig C.N."/>
            <person name="Palacios G.F."/>
            <person name="Redden C.L."/>
            <person name="Minogue T.D."/>
            <person name="Chain P.S."/>
        </authorList>
    </citation>
    <scope>NUCLEOTIDE SEQUENCE [LARGE SCALE GENOMIC DNA]</scope>
    <source>
        <strain evidence="3">ATCC 14581 / DSM 32 / JCM 2506 / NBRC 15308 / NCIMB 9376 / NCTC 10342 / NRRL B-14308 / VKM B-512</strain>
    </source>
</reference>
<dbReference type="Proteomes" id="UP000031829">
    <property type="component" value="Chromosome"/>
</dbReference>
<dbReference type="GeneID" id="93642154"/>
<dbReference type="InterPro" id="IPR039793">
    <property type="entry name" value="UROS/Hem4"/>
</dbReference>
<dbReference type="Gene3D" id="3.40.50.10090">
    <property type="match status" value="2"/>
</dbReference>
<dbReference type="GO" id="GO:0004852">
    <property type="term" value="F:uroporphyrinogen-III synthase activity"/>
    <property type="evidence" value="ECO:0007669"/>
    <property type="project" value="InterPro"/>
</dbReference>
<dbReference type="Pfam" id="PF02602">
    <property type="entry name" value="HEM4"/>
    <property type="match status" value="1"/>
</dbReference>
<dbReference type="NCBIfam" id="NF004584">
    <property type="entry name" value="PRK05928.2-1"/>
    <property type="match status" value="1"/>
</dbReference>
<dbReference type="PANTHER" id="PTHR40082:SF1">
    <property type="entry name" value="BLR5956 PROTEIN"/>
    <property type="match status" value="1"/>
</dbReference>
<dbReference type="KEGG" id="bmeg:BG04_4132"/>
<dbReference type="EMBL" id="CP009920">
    <property type="protein sequence ID" value="AJI20779.1"/>
    <property type="molecule type" value="Genomic_DNA"/>
</dbReference>
<feature type="domain" description="Tetrapyrrole biosynthesis uroporphyrinogen III synthase" evidence="1">
    <location>
        <begin position="20"/>
        <end position="259"/>
    </location>
</feature>
<dbReference type="AlphaFoldDB" id="A0A0B6ALR8"/>
<evidence type="ECO:0000313" key="2">
    <source>
        <dbReference type="EMBL" id="AJI20779.1"/>
    </source>
</evidence>
<organism evidence="2 3">
    <name type="scientific">Priestia megaterium (strain ATCC 14581 / DSM 32 / CCUG 1817 / JCM 2506 / NBRC 15308 / NCIMB 9376 / NCTC 10342 / NRRL B-14308 / VKM B-512 / Ford 19)</name>
    <name type="common">Bacillus megaterium</name>
    <dbReference type="NCBI Taxonomy" id="1348623"/>
    <lineage>
        <taxon>Bacteria</taxon>
        <taxon>Bacillati</taxon>
        <taxon>Bacillota</taxon>
        <taxon>Bacilli</taxon>
        <taxon>Bacillales</taxon>
        <taxon>Bacillaceae</taxon>
        <taxon>Priestia</taxon>
    </lineage>
</organism>
<dbReference type="HOGENOM" id="CLU_011276_9_1_9"/>
<dbReference type="CDD" id="cd06578">
    <property type="entry name" value="HemD"/>
    <property type="match status" value="1"/>
</dbReference>
<dbReference type="InterPro" id="IPR036108">
    <property type="entry name" value="4pyrrol_syn_uPrphyn_synt_sf"/>
</dbReference>
<dbReference type="RefSeq" id="WP_034652905.1">
    <property type="nucleotide sequence ID" value="NZ_BCVB01000005.1"/>
</dbReference>
<dbReference type="PANTHER" id="PTHR40082">
    <property type="entry name" value="BLR5956 PROTEIN"/>
    <property type="match status" value="1"/>
</dbReference>
<protein>
    <submittedName>
        <fullName evidence="2">Uroporphyrinogen-III synthase HemD family protein</fullName>
    </submittedName>
</protein>
<sequence length="268" mass="30024">MVKKLSAKRVVIGASRKTEEISMLIEKQGGTPIIRSLQGTVFLAKKELEVELQQVISAGVDWAIFTTGIGVETLLTTTEELGIQTEFLRMIRHANVATRGYKTLSTLKKMGINPAATDEDGTTQSLLHSLEEFDFKGKKVMVQLHGEKAPRLIKFLEDKGAHVFKVLPYQHIAPNSEIVKKLCNELINNEIDAVCFTTAIQVRSLFDFAKEHDYHQEIQQAFKEQVVAVAVGKVTAEALREEGIQRIIVPEKERMGAMIIELSRFYAN</sequence>
<gene>
    <name evidence="2" type="ORF">BG04_4132</name>
</gene>
<evidence type="ECO:0000313" key="3">
    <source>
        <dbReference type="Proteomes" id="UP000031829"/>
    </source>
</evidence>